<organism evidence="17 18">
    <name type="scientific">Ditylenchus destructor</name>
    <dbReference type="NCBI Taxonomy" id="166010"/>
    <lineage>
        <taxon>Eukaryota</taxon>
        <taxon>Metazoa</taxon>
        <taxon>Ecdysozoa</taxon>
        <taxon>Nematoda</taxon>
        <taxon>Chromadorea</taxon>
        <taxon>Rhabditida</taxon>
        <taxon>Tylenchina</taxon>
        <taxon>Tylenchomorpha</taxon>
        <taxon>Sphaerularioidea</taxon>
        <taxon>Anguinidae</taxon>
        <taxon>Anguininae</taxon>
        <taxon>Ditylenchus</taxon>
    </lineage>
</organism>
<feature type="site" description="Important for beta-aspartyl-AMP intermediate formation" evidence="14">
    <location>
        <position position="349"/>
    </location>
</feature>
<dbReference type="SUPFAM" id="SSF56235">
    <property type="entry name" value="N-terminal nucleophile aminohydrolases (Ntn hydrolases)"/>
    <property type="match status" value="1"/>
</dbReference>
<dbReference type="Gene3D" id="3.60.20.10">
    <property type="entry name" value="Glutamine Phosphoribosylpyrophosphate, subunit 1, domain 1"/>
    <property type="match status" value="1"/>
</dbReference>
<dbReference type="Pfam" id="PF13537">
    <property type="entry name" value="GATase_7"/>
    <property type="match status" value="1"/>
</dbReference>
<evidence type="ECO:0000256" key="6">
    <source>
        <dbReference type="ARBA" id="ARBA00022741"/>
    </source>
</evidence>
<evidence type="ECO:0000313" key="17">
    <source>
        <dbReference type="EMBL" id="KAI1712226.1"/>
    </source>
</evidence>
<dbReference type="CDD" id="cd01991">
    <property type="entry name" value="Asn_synthase_B_C"/>
    <property type="match status" value="1"/>
</dbReference>
<accession>A0AAD4N216</accession>
<feature type="binding site" evidence="13">
    <location>
        <position position="100"/>
    </location>
    <ligand>
        <name>L-glutamine</name>
        <dbReference type="ChEBI" id="CHEBI:58359"/>
    </ligand>
</feature>
<comment type="caution">
    <text evidence="17">The sequence shown here is derived from an EMBL/GenBank/DDBJ whole genome shotgun (WGS) entry which is preliminary data.</text>
</comment>
<gene>
    <name evidence="17" type="ORF">DdX_09774</name>
</gene>
<dbReference type="GO" id="GO:0005524">
    <property type="term" value="F:ATP binding"/>
    <property type="evidence" value="ECO:0007669"/>
    <property type="project" value="UniProtKB-KW"/>
</dbReference>
<dbReference type="AlphaFoldDB" id="A0AAD4N216"/>
<evidence type="ECO:0000256" key="14">
    <source>
        <dbReference type="PIRSR" id="PIRSR001589-3"/>
    </source>
</evidence>
<comment type="catalytic activity">
    <reaction evidence="10">
        <text>L-aspartate + L-glutamine + ATP + H2O = L-asparagine + L-glutamate + AMP + diphosphate + H(+)</text>
        <dbReference type="Rhea" id="RHEA:12228"/>
        <dbReference type="ChEBI" id="CHEBI:15377"/>
        <dbReference type="ChEBI" id="CHEBI:15378"/>
        <dbReference type="ChEBI" id="CHEBI:29985"/>
        <dbReference type="ChEBI" id="CHEBI:29991"/>
        <dbReference type="ChEBI" id="CHEBI:30616"/>
        <dbReference type="ChEBI" id="CHEBI:33019"/>
        <dbReference type="ChEBI" id="CHEBI:58048"/>
        <dbReference type="ChEBI" id="CHEBI:58359"/>
        <dbReference type="ChEBI" id="CHEBI:456215"/>
        <dbReference type="EC" id="6.3.5.4"/>
    </reaction>
</comment>
<dbReference type="PANTHER" id="PTHR11772">
    <property type="entry name" value="ASPARAGINE SYNTHETASE"/>
    <property type="match status" value="1"/>
</dbReference>
<proteinExistence type="predicted"/>
<evidence type="ECO:0000256" key="10">
    <source>
        <dbReference type="ARBA" id="ARBA00048741"/>
    </source>
</evidence>
<dbReference type="PANTHER" id="PTHR11772:SF23">
    <property type="entry name" value="ASPARAGINE SYNTHETASE [GLUTAMINE-HYDROLYZING]"/>
    <property type="match status" value="1"/>
</dbReference>
<evidence type="ECO:0000256" key="1">
    <source>
        <dbReference type="ARBA" id="ARBA00005187"/>
    </source>
</evidence>
<evidence type="ECO:0000256" key="2">
    <source>
        <dbReference type="ARBA" id="ARBA00012737"/>
    </source>
</evidence>
<evidence type="ECO:0000256" key="11">
    <source>
        <dbReference type="PIRNR" id="PIRNR001589"/>
    </source>
</evidence>
<keyword evidence="5 12" id="KW-0028">Amino-acid biosynthesis</keyword>
<dbReference type="SUPFAM" id="SSF52402">
    <property type="entry name" value="Adenine nucleotide alpha hydrolases-like"/>
    <property type="match status" value="1"/>
</dbReference>
<evidence type="ECO:0000256" key="13">
    <source>
        <dbReference type="PIRSR" id="PIRSR001589-2"/>
    </source>
</evidence>
<keyword evidence="12" id="KW-0315">Glutamine amidotransferase</keyword>
<feature type="domain" description="Glutamine amidotransferase type-2" evidence="16">
    <location>
        <begin position="2"/>
        <end position="187"/>
    </location>
</feature>
<sequence length="579" mass="65584">MCGIWAILGTGYDPIEHDKEFMKIAGRGPDLTVISRLAPNLWFGFHRLAIVQPGDVPSAQPIVGYGLSVVCNGEIYNHERLKAQSPLGNDPVNVMNGGSDCAAIIHAFRFYRSDLSRCCASLDGVFAFLMVDENYLYVGRDPIGVRPLFYGITKEGFVFGSEVKCIEKLCERVDYFPPGCCAQISLGNPQDRLNIQQYYRLPISATPKDQAMSMLHAQEIIRNLLIDSVEKRLMGNRLFGFMLSGGLDSSLIASIASRFLQAMGQQPIAFSVGFEDSSDLESARRVAKHLNIPHKILIVTPEECIACVSDVVYTLETFDPLVIRCGVLHFLLCKYIASSSDVKVLLSGEGADELFGSYAYMQRAPTHAQLHHEIIRRLKLLHQYDVLRCDRPTSCHGLEIRVPFLDKKFIDLVARLPPSYKLMENKKEKHILRSAFTGWLPEEVLWREKEGFSEALGKINLGEVLLEHANKLITEEQFAQRNKLFPFKTPEDKEEFWYRALFEQFFEINKIESLIHTKVYRTAAWHVRAELTNPHHPPLQHQNSDDKESSDSQQLLPVEDEETRFRRRSTGSAKFSGVA</sequence>
<feature type="binding site" evidence="13">
    <location>
        <position position="272"/>
    </location>
    <ligand>
        <name>ATP</name>
        <dbReference type="ChEBI" id="CHEBI:30616"/>
    </ligand>
</feature>
<keyword evidence="7 11" id="KW-0067">ATP-binding</keyword>
<protein>
    <recommendedName>
        <fullName evidence="3">Asparagine synthetase [glutamine-hydrolyzing]</fullName>
        <ecNumber evidence="2">6.3.5.4</ecNumber>
    </recommendedName>
    <alternativeName>
        <fullName evidence="9">Glutamine-dependent asparagine synthetase</fullName>
    </alternativeName>
</protein>
<dbReference type="EC" id="6.3.5.4" evidence="2"/>
<dbReference type="InterPro" id="IPR050795">
    <property type="entry name" value="Asn_Synthetase"/>
</dbReference>
<dbReference type="FunFam" id="3.40.50.620:FF:000263">
    <property type="entry name" value="Asparagine synthetase"/>
    <property type="match status" value="1"/>
</dbReference>
<feature type="region of interest" description="Disordered" evidence="15">
    <location>
        <begin position="533"/>
        <end position="579"/>
    </location>
</feature>
<evidence type="ECO:0000313" key="18">
    <source>
        <dbReference type="Proteomes" id="UP001201812"/>
    </source>
</evidence>
<evidence type="ECO:0000256" key="5">
    <source>
        <dbReference type="ARBA" id="ARBA00022605"/>
    </source>
</evidence>
<dbReference type="PROSITE" id="PS51278">
    <property type="entry name" value="GATASE_TYPE_2"/>
    <property type="match status" value="1"/>
</dbReference>
<dbReference type="InterPro" id="IPR006426">
    <property type="entry name" value="Asn_synth_AEB"/>
</dbReference>
<evidence type="ECO:0000256" key="9">
    <source>
        <dbReference type="ARBA" id="ARBA00030234"/>
    </source>
</evidence>
<reference evidence="17" key="1">
    <citation type="submission" date="2022-01" db="EMBL/GenBank/DDBJ databases">
        <title>Genome Sequence Resource for Two Populations of Ditylenchus destructor, the Migratory Endoparasitic Phytonematode.</title>
        <authorList>
            <person name="Zhang H."/>
            <person name="Lin R."/>
            <person name="Xie B."/>
        </authorList>
    </citation>
    <scope>NUCLEOTIDE SEQUENCE</scope>
    <source>
        <strain evidence="17">BazhouSP</strain>
    </source>
</reference>
<keyword evidence="6 11" id="KW-0547">Nucleotide-binding</keyword>
<dbReference type="InterPro" id="IPR001962">
    <property type="entry name" value="Asn_synthase"/>
</dbReference>
<dbReference type="GO" id="GO:0006529">
    <property type="term" value="P:asparagine biosynthetic process"/>
    <property type="evidence" value="ECO:0007669"/>
    <property type="project" value="UniProtKB-KW"/>
</dbReference>
<keyword evidence="18" id="KW-1185">Reference proteome</keyword>
<feature type="active site" description="For GATase activity" evidence="12">
    <location>
        <position position="2"/>
    </location>
</feature>
<dbReference type="PIRSF" id="PIRSF001589">
    <property type="entry name" value="Asn_synthetase_glu-h"/>
    <property type="match status" value="1"/>
</dbReference>
<evidence type="ECO:0000256" key="3">
    <source>
        <dbReference type="ARBA" id="ARBA00021389"/>
    </source>
</evidence>
<dbReference type="GO" id="GO:0005829">
    <property type="term" value="C:cytosol"/>
    <property type="evidence" value="ECO:0007669"/>
    <property type="project" value="TreeGrafter"/>
</dbReference>
<dbReference type="Pfam" id="PF00733">
    <property type="entry name" value="Asn_synthase"/>
    <property type="match status" value="1"/>
</dbReference>
<dbReference type="GO" id="GO:0004066">
    <property type="term" value="F:asparagine synthase (glutamine-hydrolyzing) activity"/>
    <property type="evidence" value="ECO:0007669"/>
    <property type="project" value="UniProtKB-EC"/>
</dbReference>
<dbReference type="InterPro" id="IPR029055">
    <property type="entry name" value="Ntn_hydrolases_N"/>
</dbReference>
<name>A0AAD4N216_9BILA</name>
<dbReference type="EMBL" id="JAKKPZ010000019">
    <property type="protein sequence ID" value="KAI1712226.1"/>
    <property type="molecule type" value="Genomic_DNA"/>
</dbReference>
<dbReference type="InterPro" id="IPR014729">
    <property type="entry name" value="Rossmann-like_a/b/a_fold"/>
</dbReference>
<comment type="pathway">
    <text evidence="1">Amino-acid biosynthesis; L-asparagine biosynthesis; L-asparagine from L-aspartate (L-Gln route): step 1/1.</text>
</comment>
<dbReference type="InterPro" id="IPR017932">
    <property type="entry name" value="GATase_2_dom"/>
</dbReference>
<evidence type="ECO:0000256" key="7">
    <source>
        <dbReference type="ARBA" id="ARBA00022840"/>
    </source>
</evidence>
<keyword evidence="8 12" id="KW-0061">Asparagine biosynthesis</keyword>
<keyword evidence="4" id="KW-0436">Ligase</keyword>
<evidence type="ECO:0000256" key="4">
    <source>
        <dbReference type="ARBA" id="ARBA00022598"/>
    </source>
</evidence>
<feature type="binding site" evidence="13">
    <location>
        <begin position="347"/>
        <end position="348"/>
    </location>
    <ligand>
        <name>ATP</name>
        <dbReference type="ChEBI" id="CHEBI:30616"/>
    </ligand>
</feature>
<evidence type="ECO:0000259" key="16">
    <source>
        <dbReference type="PROSITE" id="PS51278"/>
    </source>
</evidence>
<dbReference type="Proteomes" id="UP001201812">
    <property type="component" value="Unassembled WGS sequence"/>
</dbReference>
<dbReference type="Gene3D" id="3.40.50.620">
    <property type="entry name" value="HUPs"/>
    <property type="match status" value="1"/>
</dbReference>
<evidence type="ECO:0000256" key="8">
    <source>
        <dbReference type="ARBA" id="ARBA00022888"/>
    </source>
</evidence>
<evidence type="ECO:0000256" key="12">
    <source>
        <dbReference type="PIRSR" id="PIRSR001589-1"/>
    </source>
</evidence>
<evidence type="ECO:0000256" key="15">
    <source>
        <dbReference type="SAM" id="MobiDB-lite"/>
    </source>
</evidence>